<dbReference type="Proteomes" id="UP001159363">
    <property type="component" value="Chromosome 1"/>
</dbReference>
<organism evidence="8 9">
    <name type="scientific">Dryococelus australis</name>
    <dbReference type="NCBI Taxonomy" id="614101"/>
    <lineage>
        <taxon>Eukaryota</taxon>
        <taxon>Metazoa</taxon>
        <taxon>Ecdysozoa</taxon>
        <taxon>Arthropoda</taxon>
        <taxon>Hexapoda</taxon>
        <taxon>Insecta</taxon>
        <taxon>Pterygota</taxon>
        <taxon>Neoptera</taxon>
        <taxon>Polyneoptera</taxon>
        <taxon>Phasmatodea</taxon>
        <taxon>Verophasmatodea</taxon>
        <taxon>Anareolatae</taxon>
        <taxon>Phasmatidae</taxon>
        <taxon>Eurycanthinae</taxon>
        <taxon>Dryococelus</taxon>
    </lineage>
</organism>
<evidence type="ECO:0000256" key="4">
    <source>
        <dbReference type="ARBA" id="ARBA00022759"/>
    </source>
</evidence>
<evidence type="ECO:0000256" key="2">
    <source>
        <dbReference type="ARBA" id="ARBA00022695"/>
    </source>
</evidence>
<comment type="caution">
    <text evidence="8">The sequence shown here is derived from an EMBL/GenBank/DDBJ whole genome shotgun (WGS) entry which is preliminary data.</text>
</comment>
<keyword evidence="1" id="KW-0808">Transferase</keyword>
<dbReference type="InterPro" id="IPR043502">
    <property type="entry name" value="DNA/RNA_pol_sf"/>
</dbReference>
<gene>
    <name evidence="8" type="ORF">PR048_001265</name>
</gene>
<evidence type="ECO:0000256" key="1">
    <source>
        <dbReference type="ARBA" id="ARBA00022679"/>
    </source>
</evidence>
<dbReference type="Pfam" id="PF17917">
    <property type="entry name" value="RT_RNaseH"/>
    <property type="match status" value="1"/>
</dbReference>
<keyword evidence="5" id="KW-0378">Hydrolase</keyword>
<keyword evidence="6" id="KW-0695">RNA-directed DNA polymerase</keyword>
<keyword evidence="9" id="KW-1185">Reference proteome</keyword>
<name>A0ABQ9IGV2_9NEOP</name>
<protein>
    <recommendedName>
        <fullName evidence="7">Reverse transcriptase RNase H-like domain-containing protein</fullName>
    </recommendedName>
</protein>
<evidence type="ECO:0000259" key="7">
    <source>
        <dbReference type="Pfam" id="PF17917"/>
    </source>
</evidence>
<keyword evidence="4" id="KW-0255">Endonuclease</keyword>
<dbReference type="EMBL" id="JARBHB010000001">
    <property type="protein sequence ID" value="KAJ8895924.1"/>
    <property type="molecule type" value="Genomic_DNA"/>
</dbReference>
<evidence type="ECO:0000256" key="3">
    <source>
        <dbReference type="ARBA" id="ARBA00022722"/>
    </source>
</evidence>
<feature type="domain" description="Reverse transcriptase RNase H-like" evidence="7">
    <location>
        <begin position="33"/>
        <end position="101"/>
    </location>
</feature>
<evidence type="ECO:0000256" key="6">
    <source>
        <dbReference type="ARBA" id="ARBA00022918"/>
    </source>
</evidence>
<keyword evidence="3" id="KW-0540">Nuclease</keyword>
<accession>A0ABQ9IGV2</accession>
<reference evidence="8 9" key="1">
    <citation type="submission" date="2023-02" db="EMBL/GenBank/DDBJ databases">
        <title>LHISI_Scaffold_Assembly.</title>
        <authorList>
            <person name="Stuart O.P."/>
            <person name="Cleave R."/>
            <person name="Magrath M.J.L."/>
            <person name="Mikheyev A.S."/>
        </authorList>
    </citation>
    <scope>NUCLEOTIDE SEQUENCE [LARGE SCALE GENOMIC DNA]</scope>
    <source>
        <strain evidence="8">Daus_M_001</strain>
        <tissue evidence="8">Leg muscle</tissue>
    </source>
</reference>
<proteinExistence type="predicted"/>
<sequence length="129" mass="14889">MIGHILRVLPLEKLKTMLYEASILVFFYPGRGLMQQSGNSRRVIVYGSHTFSATEKWYYQIEKETLALAWGAEKFQQYFLSIPVILGTDHNHLQQILHIKPLDRPSPRKELVVAHSLSHNMVSAEAREK</sequence>
<dbReference type="SUPFAM" id="SSF56672">
    <property type="entry name" value="DNA/RNA polymerases"/>
    <property type="match status" value="1"/>
</dbReference>
<keyword evidence="2" id="KW-0548">Nucleotidyltransferase</keyword>
<evidence type="ECO:0000256" key="5">
    <source>
        <dbReference type="ARBA" id="ARBA00022801"/>
    </source>
</evidence>
<dbReference type="InterPro" id="IPR041373">
    <property type="entry name" value="RT_RNaseH"/>
</dbReference>
<evidence type="ECO:0000313" key="9">
    <source>
        <dbReference type="Proteomes" id="UP001159363"/>
    </source>
</evidence>
<evidence type="ECO:0000313" key="8">
    <source>
        <dbReference type="EMBL" id="KAJ8895924.1"/>
    </source>
</evidence>